<keyword evidence="3" id="KW-0864">Zinc transport</keyword>
<dbReference type="PANTHER" id="PTHR11562:SF17">
    <property type="entry name" value="RE54080P-RELATED"/>
    <property type="match status" value="1"/>
</dbReference>
<accession>A0A8J9X6V5</accession>
<evidence type="ECO:0000313" key="9">
    <source>
        <dbReference type="EMBL" id="CAG9286884.1"/>
    </source>
</evidence>
<dbReference type="InterPro" id="IPR002524">
    <property type="entry name" value="Cation_efflux"/>
</dbReference>
<gene>
    <name evidence="9" type="ORF">PTTT1_LOCUS33763</name>
</gene>
<dbReference type="InterPro" id="IPR050681">
    <property type="entry name" value="CDF/SLC30A"/>
</dbReference>
<dbReference type="GO" id="GO:0005886">
    <property type="term" value="C:plasma membrane"/>
    <property type="evidence" value="ECO:0007669"/>
    <property type="project" value="TreeGrafter"/>
</dbReference>
<evidence type="ECO:0000259" key="8">
    <source>
        <dbReference type="Pfam" id="PF01545"/>
    </source>
</evidence>
<evidence type="ECO:0000256" key="4">
    <source>
        <dbReference type="ARBA" id="ARBA00022989"/>
    </source>
</evidence>
<sequence>MHDHDHEHNCSSHHEKGLPTPSPTLDGVSDSGSQNAAQQQRLQVLRRLQTATVLCLCFMTIEVIGGFWAGSLAVLSDAAHLLADTASFAIAIVANYLARMPSTVTHTYGLQRTESLAALFSMVSLAIVCVGLASEASRRLYHIVMQDDAAEELLNVDGRLMSGIATIGVCVNIVLALVLGEHHVHLPSYGDSHGHDHHHDHVHPATESSALLPKSTNGDVEHCVIHNDEAVPDKARNVNLHAAYLHVLGDLAQSVAVLIAGIVIWLKPSWAIVDPICTLGFCGLVFYSTLGVLRSSIAVLLEEVPPHVSWQDVYDDLSALESLTKVHDLHIWCISDGVTVVSLHASAVDGHVDQALRDVNRVCQKHKLQHITAQLQTASVEECITCTQSNLNCKS</sequence>
<feature type="transmembrane region" description="Helical" evidence="7">
    <location>
        <begin position="51"/>
        <end position="72"/>
    </location>
</feature>
<feature type="transmembrane region" description="Helical" evidence="7">
    <location>
        <begin position="243"/>
        <end position="266"/>
    </location>
</feature>
<dbReference type="InterPro" id="IPR058533">
    <property type="entry name" value="Cation_efflux_TM"/>
</dbReference>
<protein>
    <recommendedName>
        <fullName evidence="8">Cation efflux protein transmembrane domain-containing protein</fullName>
    </recommendedName>
</protein>
<proteinExistence type="predicted"/>
<feature type="transmembrane region" description="Helical" evidence="7">
    <location>
        <begin position="78"/>
        <end position="97"/>
    </location>
</feature>
<keyword evidence="4 7" id="KW-1133">Transmembrane helix</keyword>
<reference evidence="9" key="1">
    <citation type="submission" date="2022-02" db="EMBL/GenBank/DDBJ databases">
        <authorList>
            <person name="Giguere J D."/>
        </authorList>
    </citation>
    <scope>NUCLEOTIDE SEQUENCE</scope>
    <source>
        <strain evidence="9">CCAP 1055/1</strain>
    </source>
</reference>
<keyword evidence="3" id="KW-0862">Zinc</keyword>
<dbReference type="EMBL" id="OU594965">
    <property type="protein sequence ID" value="CAG9286884.1"/>
    <property type="molecule type" value="Genomic_DNA"/>
</dbReference>
<dbReference type="Gene3D" id="1.20.1510.10">
    <property type="entry name" value="Cation efflux protein transmembrane domain"/>
    <property type="match status" value="1"/>
</dbReference>
<feature type="region of interest" description="Disordered" evidence="6">
    <location>
        <begin position="1"/>
        <end position="33"/>
    </location>
</feature>
<dbReference type="Proteomes" id="UP000836788">
    <property type="component" value="Chromosome 24"/>
</dbReference>
<dbReference type="SUPFAM" id="SSF161111">
    <property type="entry name" value="Cation efflux protein transmembrane domain-like"/>
    <property type="match status" value="1"/>
</dbReference>
<evidence type="ECO:0000256" key="5">
    <source>
        <dbReference type="ARBA" id="ARBA00023136"/>
    </source>
</evidence>
<feature type="region of interest" description="Disordered" evidence="6">
    <location>
        <begin position="190"/>
        <end position="209"/>
    </location>
</feature>
<feature type="transmembrane region" description="Helical" evidence="7">
    <location>
        <begin position="160"/>
        <end position="179"/>
    </location>
</feature>
<evidence type="ECO:0000256" key="7">
    <source>
        <dbReference type="SAM" id="Phobius"/>
    </source>
</evidence>
<name>A0A8J9X6V5_PHATR</name>
<keyword evidence="2 7" id="KW-0812">Transmembrane</keyword>
<feature type="compositionally biased region" description="Basic and acidic residues" evidence="6">
    <location>
        <begin position="1"/>
        <end position="17"/>
    </location>
</feature>
<feature type="transmembrane region" description="Helical" evidence="7">
    <location>
        <begin position="117"/>
        <end position="134"/>
    </location>
</feature>
<keyword evidence="5 7" id="KW-0472">Membrane</keyword>
<evidence type="ECO:0000256" key="3">
    <source>
        <dbReference type="ARBA" id="ARBA00022906"/>
    </source>
</evidence>
<dbReference type="InterPro" id="IPR027469">
    <property type="entry name" value="Cation_efflux_TMD_sf"/>
</dbReference>
<comment type="subcellular location">
    <subcellularLocation>
        <location evidence="1">Membrane</location>
        <topology evidence="1">Multi-pass membrane protein</topology>
    </subcellularLocation>
</comment>
<dbReference type="GO" id="GO:0005385">
    <property type="term" value="F:zinc ion transmembrane transporter activity"/>
    <property type="evidence" value="ECO:0007669"/>
    <property type="project" value="TreeGrafter"/>
</dbReference>
<dbReference type="PANTHER" id="PTHR11562">
    <property type="entry name" value="CATION EFFLUX PROTEIN/ ZINC TRANSPORTER"/>
    <property type="match status" value="1"/>
</dbReference>
<feature type="domain" description="Cation efflux protein transmembrane" evidence="8">
    <location>
        <begin position="50"/>
        <end position="301"/>
    </location>
</feature>
<evidence type="ECO:0000256" key="1">
    <source>
        <dbReference type="ARBA" id="ARBA00004141"/>
    </source>
</evidence>
<dbReference type="NCBIfam" id="TIGR01297">
    <property type="entry name" value="CDF"/>
    <property type="match status" value="1"/>
</dbReference>
<dbReference type="AlphaFoldDB" id="A0A8J9X6V5"/>
<evidence type="ECO:0000256" key="6">
    <source>
        <dbReference type="SAM" id="MobiDB-lite"/>
    </source>
</evidence>
<evidence type="ECO:0000256" key="2">
    <source>
        <dbReference type="ARBA" id="ARBA00022692"/>
    </source>
</evidence>
<feature type="compositionally biased region" description="Basic and acidic residues" evidence="6">
    <location>
        <begin position="192"/>
        <end position="204"/>
    </location>
</feature>
<keyword evidence="3" id="KW-0813">Transport</keyword>
<keyword evidence="3" id="KW-0406">Ion transport</keyword>
<feature type="transmembrane region" description="Helical" evidence="7">
    <location>
        <begin position="272"/>
        <end position="293"/>
    </location>
</feature>
<organism evidence="9">
    <name type="scientific">Phaeodactylum tricornutum</name>
    <name type="common">Diatom</name>
    <dbReference type="NCBI Taxonomy" id="2850"/>
    <lineage>
        <taxon>Eukaryota</taxon>
        <taxon>Sar</taxon>
        <taxon>Stramenopiles</taxon>
        <taxon>Ochrophyta</taxon>
        <taxon>Bacillariophyta</taxon>
        <taxon>Bacillariophyceae</taxon>
        <taxon>Bacillariophycidae</taxon>
        <taxon>Naviculales</taxon>
        <taxon>Phaeodactylaceae</taxon>
        <taxon>Phaeodactylum</taxon>
    </lineage>
</organism>
<dbReference type="Pfam" id="PF01545">
    <property type="entry name" value="Cation_efflux"/>
    <property type="match status" value="1"/>
</dbReference>